<dbReference type="AlphaFoldDB" id="A0A2A9EEA1"/>
<accession>A0A2A9EEA1</accession>
<proteinExistence type="predicted"/>
<evidence type="ECO:0000256" key="3">
    <source>
        <dbReference type="SAM" id="Phobius"/>
    </source>
</evidence>
<dbReference type="InterPro" id="IPR029050">
    <property type="entry name" value="Immunoprotect_excell_Ig-like"/>
</dbReference>
<name>A0A2A9EEA1_9MICO</name>
<evidence type="ECO:0000256" key="2">
    <source>
        <dbReference type="SAM" id="MobiDB-lite"/>
    </source>
</evidence>
<dbReference type="Proteomes" id="UP000221394">
    <property type="component" value="Unassembled WGS sequence"/>
</dbReference>
<keyword evidence="5" id="KW-1185">Reference proteome</keyword>
<keyword evidence="1" id="KW-0732">Signal</keyword>
<evidence type="ECO:0000313" key="5">
    <source>
        <dbReference type="Proteomes" id="UP000221394"/>
    </source>
</evidence>
<evidence type="ECO:0000256" key="1">
    <source>
        <dbReference type="ARBA" id="ARBA00022729"/>
    </source>
</evidence>
<feature type="compositionally biased region" description="Low complexity" evidence="2">
    <location>
        <begin position="1"/>
        <end position="12"/>
    </location>
</feature>
<evidence type="ECO:0008006" key="6">
    <source>
        <dbReference type="Google" id="ProtNLM"/>
    </source>
</evidence>
<evidence type="ECO:0000313" key="4">
    <source>
        <dbReference type="EMBL" id="PFG37133.1"/>
    </source>
</evidence>
<protein>
    <recommendedName>
        <fullName evidence="6">DUF4352 domain-containing protein</fullName>
    </recommendedName>
</protein>
<feature type="transmembrane region" description="Helical" evidence="3">
    <location>
        <begin position="81"/>
        <end position="98"/>
    </location>
</feature>
<organism evidence="4 5">
    <name type="scientific">Flavimobilis soli</name>
    <dbReference type="NCBI Taxonomy" id="442709"/>
    <lineage>
        <taxon>Bacteria</taxon>
        <taxon>Bacillati</taxon>
        <taxon>Actinomycetota</taxon>
        <taxon>Actinomycetes</taxon>
        <taxon>Micrococcales</taxon>
        <taxon>Jonesiaceae</taxon>
        <taxon>Flavimobilis</taxon>
    </lineage>
</organism>
<feature type="region of interest" description="Disordered" evidence="2">
    <location>
        <begin position="173"/>
        <end position="194"/>
    </location>
</feature>
<keyword evidence="3" id="KW-0472">Membrane</keyword>
<keyword evidence="3" id="KW-0812">Transmembrane</keyword>
<dbReference type="Gene3D" id="2.60.40.1240">
    <property type="match status" value="1"/>
</dbReference>
<feature type="compositionally biased region" description="Pro residues" evidence="2">
    <location>
        <begin position="13"/>
        <end position="33"/>
    </location>
</feature>
<comment type="caution">
    <text evidence="4">The sequence shown here is derived from an EMBL/GenBank/DDBJ whole genome shotgun (WGS) entry which is preliminary data.</text>
</comment>
<dbReference type="EMBL" id="PDJH01000001">
    <property type="protein sequence ID" value="PFG37133.1"/>
    <property type="molecule type" value="Genomic_DNA"/>
</dbReference>
<feature type="transmembrane region" description="Helical" evidence="3">
    <location>
        <begin position="133"/>
        <end position="155"/>
    </location>
</feature>
<feature type="transmembrane region" description="Helical" evidence="3">
    <location>
        <begin position="104"/>
        <end position="121"/>
    </location>
</feature>
<dbReference type="SUPFAM" id="SSF81995">
    <property type="entry name" value="beta-sandwich domain of Sec23/24"/>
    <property type="match status" value="1"/>
</dbReference>
<reference evidence="4 5" key="1">
    <citation type="submission" date="2017-10" db="EMBL/GenBank/DDBJ databases">
        <title>Sequencing the genomes of 1000 actinobacteria strains.</title>
        <authorList>
            <person name="Klenk H.-P."/>
        </authorList>
    </citation>
    <scope>NUCLEOTIDE SEQUENCE [LARGE SCALE GENOMIC DNA]</scope>
    <source>
        <strain evidence="4 5">DSM 21574</strain>
    </source>
</reference>
<gene>
    <name evidence="4" type="ORF">ATL41_1881</name>
</gene>
<feature type="region of interest" description="Disordered" evidence="2">
    <location>
        <begin position="1"/>
        <end position="56"/>
    </location>
</feature>
<keyword evidence="3" id="KW-1133">Transmembrane helix</keyword>
<sequence length="323" mass="32109">MNSNPEGPAEGQAPPPVPPPGSPYGGQPVPPESPQQTQPPGMPYGAPQAAPYGTPQAAPYGAPPMAPYGAPTMAPKKPGNGLAVAGFVLGLLGFLGSFVPVLNIGGIIMGLVGVVLAIVGLTKAKNTGTGKGLALAGVILGALAVVIGIVINVAFASVFKDAVDDATGTTVVAPGGSRDSADAGLGSTRDNPAPLGSAVTGDDWTVTINSVAKVEEDSFGSKAAEGSVLLLVNLTATYDGDDPQGSTPWATVNFVTADGTTVDSLDASTLFVAEDSFDSMTTLYAGGSTAGDRILEVPADGWEQGVLAVSPGMFSDDTFVAVK</sequence>